<evidence type="ECO:0000256" key="3">
    <source>
        <dbReference type="ARBA" id="ARBA00022953"/>
    </source>
</evidence>
<dbReference type="InterPro" id="IPR001205">
    <property type="entry name" value="RNA-dir_pol_C"/>
</dbReference>
<name>A0A8K1JEA5_9VIRU</name>
<keyword evidence="3" id="KW-0693">Viral RNA replication</keyword>
<dbReference type="SUPFAM" id="SSF56672">
    <property type="entry name" value="DNA/RNA polymerases"/>
    <property type="match status" value="1"/>
</dbReference>
<protein>
    <submittedName>
        <fullName evidence="5">RNA-dependent RNA polymerase</fullName>
    </submittedName>
</protein>
<proteinExistence type="predicted"/>
<dbReference type="GO" id="GO:0003723">
    <property type="term" value="F:RNA binding"/>
    <property type="evidence" value="ECO:0007669"/>
    <property type="project" value="InterPro"/>
</dbReference>
<dbReference type="Pfam" id="PF00680">
    <property type="entry name" value="RdRP_1"/>
    <property type="match status" value="1"/>
</dbReference>
<dbReference type="GO" id="GO:0003968">
    <property type="term" value="F:RNA-directed RNA polymerase activity"/>
    <property type="evidence" value="ECO:0007669"/>
    <property type="project" value="UniProtKB-KW"/>
</dbReference>
<evidence type="ECO:0000256" key="2">
    <source>
        <dbReference type="ARBA" id="ARBA00022695"/>
    </source>
</evidence>
<keyword evidence="5" id="KW-0696">RNA-directed RNA polymerase</keyword>
<keyword evidence="1" id="KW-0808">Transferase</keyword>
<dbReference type="InterPro" id="IPR043128">
    <property type="entry name" value="Rev_trsase/Diguanyl_cyclase"/>
</dbReference>
<dbReference type="GO" id="GO:0006351">
    <property type="term" value="P:DNA-templated transcription"/>
    <property type="evidence" value="ECO:0007669"/>
    <property type="project" value="InterPro"/>
</dbReference>
<accession>A0A8K1JEA5</accession>
<evidence type="ECO:0000259" key="4">
    <source>
        <dbReference type="Pfam" id="PF00680"/>
    </source>
</evidence>
<organism evidence="5">
    <name type="scientific">Riboviria sp</name>
    <dbReference type="NCBI Taxonomy" id="2585031"/>
    <lineage>
        <taxon>Viruses</taxon>
        <taxon>Riboviria</taxon>
    </lineage>
</organism>
<evidence type="ECO:0000256" key="1">
    <source>
        <dbReference type="ARBA" id="ARBA00022679"/>
    </source>
</evidence>
<keyword evidence="2" id="KW-0548">Nucleotidyltransferase</keyword>
<dbReference type="EMBL" id="MZ375186">
    <property type="protein sequence ID" value="UCS96375.1"/>
    <property type="molecule type" value="Genomic_RNA"/>
</dbReference>
<dbReference type="Gene3D" id="3.30.70.270">
    <property type="match status" value="1"/>
</dbReference>
<reference evidence="5" key="1">
    <citation type="submission" date="2021-06" db="EMBL/GenBank/DDBJ databases">
        <title>Viral sequences from lizard feces in the Qinghai-Tibetan Plateau, China.</title>
        <authorList>
            <person name="Lu J."/>
            <person name="Shen Q."/>
            <person name="Zhang W."/>
        </authorList>
    </citation>
    <scope>NUCLEOTIDE SEQUENCE</scope>
    <source>
        <strain evidence="5">2PE-RDRP-23</strain>
    </source>
</reference>
<dbReference type="InterPro" id="IPR043502">
    <property type="entry name" value="DNA/RNA_pol_sf"/>
</dbReference>
<evidence type="ECO:0000313" key="5">
    <source>
        <dbReference type="EMBL" id="UCS96375.1"/>
    </source>
</evidence>
<sequence length="442" mass="52025">MIINSVRTNWRRYQPTLKEIDQKILDYFRSFPSRPDNVNYQQALLKAREDFSLGPSKPSIRHVNDVIRYYPHPERSPGLPYTKLGIRQKKDVDTNRIRWNIHKLKYREIKKFRTPCSIAAKTVVALPDKDKFRVIWVYPVDMTIIEGMFAQPLIRAYNSRTRIPYAIWYRWHKRDMHLLNSMLTEGTTWCGLDYSAFDVNVPAWIIRDAFSILKEQLNFKEYEFYGRPTDPETIENLWTEVVKYFINTPAKLKSGKIVVKHSGVPSGSYFTNLIDSVVNSIMIHYILLTLEVRYYDHFFMGDDCLIRIGKEFKDLDAISRIAQGTFGAKINGDKSEIGRYVQWLGYKLGPQFPGIDYDKVMAQLLLPSKRDLYPTDIYVRARAIFISSFCDATLRTIFEEHGLLREVASYKSELIDRLNYIKLYYKYLHKSLIHISDPTRPY</sequence>
<feature type="domain" description="RNA-directed RNA polymerase C-terminal" evidence="4">
    <location>
        <begin position="74"/>
        <end position="336"/>
    </location>
</feature>